<dbReference type="GO" id="GO:0016887">
    <property type="term" value="F:ATP hydrolysis activity"/>
    <property type="evidence" value="ECO:0007669"/>
    <property type="project" value="InterPro"/>
</dbReference>
<dbReference type="InterPro" id="IPR003593">
    <property type="entry name" value="AAA+_ATPase"/>
</dbReference>
<keyword evidence="2" id="KW-0547">Nucleotide-binding</keyword>
<keyword evidence="3" id="KW-0067">ATP-binding</keyword>
<dbReference type="Pfam" id="PF00004">
    <property type="entry name" value="AAA"/>
    <property type="match status" value="2"/>
</dbReference>
<dbReference type="InterPro" id="IPR050221">
    <property type="entry name" value="26S_Proteasome_ATPase"/>
</dbReference>
<dbReference type="AlphaFoldDB" id="A0A828Q4Z6"/>
<sequence length="684" mass="78404">MSSEYNLNPPTVSLFSEKLLLKILCEHNGFNRFFRSHGWSDDTLAYALGLNNEWDNQESISSVKLLLQKRYQEIKKCPFSVPSELEIAYQNINKLTQYIELNEVEKAIFTLVFHLKHEEIIENGFNFLGSVNITSAIGWISKLCSLDKSAVKLALAKNQKLKTYGLIEQSRHNTDLEGYLEWGDTLDFDEFLNEPLTEKSLLARCLIPAAEPHLTLADFEHIQSMQQMMLNYLRQAVDTHKKGVNILLHGLPGTGKTEFATLLGKLLQIDSYMLHFSDSDGETLNAKTRLNSCVLAQKLLTDRSSMIIFDEIEDVFSAGLFERSVAQSNKAWVNHFLENNNVPMIWISNDINSMDNAYLRRFDIIFEMPDLPYKQKEHLIRNLVGEQLSERYIQHFAKIPALSPAILERTLKVVTSLEPNSQVAFAEQTRTLFNQTLQAQGFKKIEPLTESLQADYSLDFVSCKADIYKISKGLKQTKCGRICCYGVPGTGKTAWAKWLAQELEMQPLVLQGSDLLDMYVGGTEQKIAAAFERARNENMLLILDEVDSFLFTRQSGQRSWEHSQVNEMLTQIEKFEGLMVVSTNLLDELDPATLRRFDLKLQFDYLKPQQSVALAKVQAAKFELNFTENVQQKIERLPMLTQGDFAAVARRHRFAPFENENEWIDALEDECRLKQRKVSRRIGF</sequence>
<evidence type="ECO:0000256" key="1">
    <source>
        <dbReference type="ARBA" id="ARBA00006914"/>
    </source>
</evidence>
<evidence type="ECO:0000313" key="6">
    <source>
        <dbReference type="Proteomes" id="UP000005341"/>
    </source>
</evidence>
<feature type="domain" description="AAA+ ATPase" evidence="4">
    <location>
        <begin position="479"/>
        <end position="607"/>
    </location>
</feature>
<dbReference type="SMART" id="SM00382">
    <property type="entry name" value="AAA"/>
    <property type="match status" value="2"/>
</dbReference>
<protein>
    <submittedName>
        <fullName evidence="5">Predicted serine/threonine protein phosphatase family protein</fullName>
    </submittedName>
</protein>
<dbReference type="SUPFAM" id="SSF52540">
    <property type="entry name" value="P-loop containing nucleoside triphosphate hydrolases"/>
    <property type="match status" value="2"/>
</dbReference>
<gene>
    <name evidence="5" type="ORF">appser6_3850</name>
</gene>
<evidence type="ECO:0000259" key="4">
    <source>
        <dbReference type="SMART" id="SM00382"/>
    </source>
</evidence>
<evidence type="ECO:0000313" key="5">
    <source>
        <dbReference type="EMBL" id="EFM92569.1"/>
    </source>
</evidence>
<dbReference type="Gene3D" id="3.40.50.300">
    <property type="entry name" value="P-loop containing nucleotide triphosphate hydrolases"/>
    <property type="match status" value="2"/>
</dbReference>
<dbReference type="InterPro" id="IPR027417">
    <property type="entry name" value="P-loop_NTPase"/>
</dbReference>
<reference evidence="5 6" key="1">
    <citation type="journal article" date="2010" name="J. Bacteriol.">
        <title>Comparative genomic characterization of Actinobacillus pleuropneumoniae.</title>
        <authorList>
            <person name="Xu Z."/>
            <person name="Chen X."/>
            <person name="Li L."/>
            <person name="Li T."/>
            <person name="Wang S."/>
            <person name="Chen H."/>
            <person name="Zhou R."/>
        </authorList>
    </citation>
    <scope>NUCLEOTIDE SEQUENCE [LARGE SCALE GENOMIC DNA]</scope>
    <source>
        <strain evidence="5 6">Femo</strain>
    </source>
</reference>
<dbReference type="RefSeq" id="WP_005607076.1">
    <property type="nucleotide sequence ID" value="NZ_ADOG01000007.1"/>
</dbReference>
<dbReference type="InterPro" id="IPR003959">
    <property type="entry name" value="ATPase_AAA_core"/>
</dbReference>
<dbReference type="PANTHER" id="PTHR23073">
    <property type="entry name" value="26S PROTEASOME REGULATORY SUBUNIT"/>
    <property type="match status" value="1"/>
</dbReference>
<dbReference type="EMBL" id="ADOG01000007">
    <property type="protein sequence ID" value="EFM92569.1"/>
    <property type="molecule type" value="Genomic_DNA"/>
</dbReference>
<dbReference type="GO" id="GO:0005524">
    <property type="term" value="F:ATP binding"/>
    <property type="evidence" value="ECO:0007669"/>
    <property type="project" value="UniProtKB-KW"/>
</dbReference>
<comment type="similarity">
    <text evidence="1">Belongs to the AAA ATPase family.</text>
</comment>
<feature type="domain" description="AAA+ ATPase" evidence="4">
    <location>
        <begin position="242"/>
        <end position="372"/>
    </location>
</feature>
<comment type="caution">
    <text evidence="5">The sequence shown here is derived from an EMBL/GenBank/DDBJ whole genome shotgun (WGS) entry which is preliminary data.</text>
</comment>
<dbReference type="Proteomes" id="UP000005341">
    <property type="component" value="Unassembled WGS sequence"/>
</dbReference>
<proteinExistence type="inferred from homology"/>
<organism evidence="5 6">
    <name type="scientific">Actinobacillus pleuropneumoniae serovar 6 str. Femo</name>
    <dbReference type="NCBI Taxonomy" id="754256"/>
    <lineage>
        <taxon>Bacteria</taxon>
        <taxon>Pseudomonadati</taxon>
        <taxon>Pseudomonadota</taxon>
        <taxon>Gammaproteobacteria</taxon>
        <taxon>Pasteurellales</taxon>
        <taxon>Pasteurellaceae</taxon>
        <taxon>Actinobacillus</taxon>
    </lineage>
</organism>
<evidence type="ECO:0000256" key="3">
    <source>
        <dbReference type="ARBA" id="ARBA00022840"/>
    </source>
</evidence>
<dbReference type="CDD" id="cd19481">
    <property type="entry name" value="RecA-like_protease"/>
    <property type="match status" value="1"/>
</dbReference>
<evidence type="ECO:0000256" key="2">
    <source>
        <dbReference type="ARBA" id="ARBA00022741"/>
    </source>
</evidence>
<name>A0A828Q4Z6_ACTPL</name>
<dbReference type="CDD" id="cd00009">
    <property type="entry name" value="AAA"/>
    <property type="match status" value="1"/>
</dbReference>
<accession>A0A828Q4Z6</accession>